<gene>
    <name evidence="2" type="ORF">FA13DRAFT_1787743</name>
</gene>
<keyword evidence="3" id="KW-1185">Reference proteome</keyword>
<dbReference type="AlphaFoldDB" id="A0A4Y7TRV7"/>
<dbReference type="OrthoDB" id="3112786at2759"/>
<organism evidence="2 3">
    <name type="scientific">Coprinellus micaceus</name>
    <name type="common">Glistening ink-cap mushroom</name>
    <name type="synonym">Coprinus micaceus</name>
    <dbReference type="NCBI Taxonomy" id="71717"/>
    <lineage>
        <taxon>Eukaryota</taxon>
        <taxon>Fungi</taxon>
        <taxon>Dikarya</taxon>
        <taxon>Basidiomycota</taxon>
        <taxon>Agaricomycotina</taxon>
        <taxon>Agaricomycetes</taxon>
        <taxon>Agaricomycetidae</taxon>
        <taxon>Agaricales</taxon>
        <taxon>Agaricineae</taxon>
        <taxon>Psathyrellaceae</taxon>
        <taxon>Coprinellus</taxon>
    </lineage>
</organism>
<dbReference type="Proteomes" id="UP000298030">
    <property type="component" value="Unassembled WGS sequence"/>
</dbReference>
<evidence type="ECO:0000256" key="1">
    <source>
        <dbReference type="SAM" id="MobiDB-lite"/>
    </source>
</evidence>
<evidence type="ECO:0000313" key="2">
    <source>
        <dbReference type="EMBL" id="TEB36279.1"/>
    </source>
</evidence>
<protein>
    <submittedName>
        <fullName evidence="2">Uncharacterized protein</fullName>
    </submittedName>
</protein>
<feature type="region of interest" description="Disordered" evidence="1">
    <location>
        <begin position="220"/>
        <end position="246"/>
    </location>
</feature>
<reference evidence="2 3" key="1">
    <citation type="journal article" date="2019" name="Nat. Ecol. Evol.">
        <title>Megaphylogeny resolves global patterns of mushroom evolution.</title>
        <authorList>
            <person name="Varga T."/>
            <person name="Krizsan K."/>
            <person name="Foldi C."/>
            <person name="Dima B."/>
            <person name="Sanchez-Garcia M."/>
            <person name="Sanchez-Ramirez S."/>
            <person name="Szollosi G.J."/>
            <person name="Szarkandi J.G."/>
            <person name="Papp V."/>
            <person name="Albert L."/>
            <person name="Andreopoulos W."/>
            <person name="Angelini C."/>
            <person name="Antonin V."/>
            <person name="Barry K.W."/>
            <person name="Bougher N.L."/>
            <person name="Buchanan P."/>
            <person name="Buyck B."/>
            <person name="Bense V."/>
            <person name="Catcheside P."/>
            <person name="Chovatia M."/>
            <person name="Cooper J."/>
            <person name="Damon W."/>
            <person name="Desjardin D."/>
            <person name="Finy P."/>
            <person name="Geml J."/>
            <person name="Haridas S."/>
            <person name="Hughes K."/>
            <person name="Justo A."/>
            <person name="Karasinski D."/>
            <person name="Kautmanova I."/>
            <person name="Kiss B."/>
            <person name="Kocsube S."/>
            <person name="Kotiranta H."/>
            <person name="LaButti K.M."/>
            <person name="Lechner B.E."/>
            <person name="Liimatainen K."/>
            <person name="Lipzen A."/>
            <person name="Lukacs Z."/>
            <person name="Mihaltcheva S."/>
            <person name="Morgado L.N."/>
            <person name="Niskanen T."/>
            <person name="Noordeloos M.E."/>
            <person name="Ohm R.A."/>
            <person name="Ortiz-Santana B."/>
            <person name="Ovrebo C."/>
            <person name="Racz N."/>
            <person name="Riley R."/>
            <person name="Savchenko A."/>
            <person name="Shiryaev A."/>
            <person name="Soop K."/>
            <person name="Spirin V."/>
            <person name="Szebenyi C."/>
            <person name="Tomsovsky M."/>
            <person name="Tulloss R.E."/>
            <person name="Uehling J."/>
            <person name="Grigoriev I.V."/>
            <person name="Vagvolgyi C."/>
            <person name="Papp T."/>
            <person name="Martin F.M."/>
            <person name="Miettinen O."/>
            <person name="Hibbett D.S."/>
            <person name="Nagy L.G."/>
        </authorList>
    </citation>
    <scope>NUCLEOTIDE SEQUENCE [LARGE SCALE GENOMIC DNA]</scope>
    <source>
        <strain evidence="2 3">FP101781</strain>
    </source>
</reference>
<feature type="compositionally biased region" description="Acidic residues" evidence="1">
    <location>
        <begin position="226"/>
        <end position="246"/>
    </location>
</feature>
<dbReference type="EMBL" id="QPFP01000006">
    <property type="protein sequence ID" value="TEB36279.1"/>
    <property type="molecule type" value="Genomic_DNA"/>
</dbReference>
<name>A0A4Y7TRV7_COPMI</name>
<proteinExistence type="predicted"/>
<comment type="caution">
    <text evidence="2">The sequence shown here is derived from an EMBL/GenBank/DDBJ whole genome shotgun (WGS) entry which is preliminary data.</text>
</comment>
<accession>A0A4Y7TRV7</accession>
<sequence>MSLKLPKVPASVKAHISPSEFEANPLKGRIEPHEAQVFIDTMCFFVYQAKQEGRYHEFLAQVCGCHFAAWPQPYAKGLPAKIAMIKAKIKSQFKGSYFHQRQAVPQLHWENFLALGMDEIMEIGEIIKTQAKERRANTFKKTPTLREAEKLAHDLSTQQLRARHASVEIPVNANDPEGEMGVHDVADAHLAPEAVGGVPEKDGNFVEFVIDLTLSNDSLSDHDMVYDEDDEDGDYVDNEDFDEEDM</sequence>
<evidence type="ECO:0000313" key="3">
    <source>
        <dbReference type="Proteomes" id="UP000298030"/>
    </source>
</evidence>